<feature type="region of interest" description="Disordered" evidence="1">
    <location>
        <begin position="107"/>
        <end position="168"/>
    </location>
</feature>
<evidence type="ECO:0000313" key="2">
    <source>
        <dbReference type="EMBL" id="CEM18237.1"/>
    </source>
</evidence>
<sequence length="168" mass="18000">MPNSGIAEQTAPIQAGDLNLLTGRPHVFAPAQSIEEQNEELRHGIPVLLGQSLPILALPPVTASEAELKQWALDMAATRLIHPVADLPPRTGTVRWWLQEALRELHGPQQTGLADEDASPMVLDPPTEASPQASIPGAQALELLRGHPQFDFRDPRPAAPATALPSPP</sequence>
<organism evidence="2">
    <name type="scientific">Chromera velia CCMP2878</name>
    <dbReference type="NCBI Taxonomy" id="1169474"/>
    <lineage>
        <taxon>Eukaryota</taxon>
        <taxon>Sar</taxon>
        <taxon>Alveolata</taxon>
        <taxon>Colpodellida</taxon>
        <taxon>Chromeraceae</taxon>
        <taxon>Chromera</taxon>
    </lineage>
</organism>
<name>A0A0G4FTN0_9ALVE</name>
<feature type="compositionally biased region" description="Basic and acidic residues" evidence="1">
    <location>
        <begin position="144"/>
        <end position="156"/>
    </location>
</feature>
<gene>
    <name evidence="2" type="ORF">Cvel_18715</name>
</gene>
<accession>A0A0G4FTN0</accession>
<dbReference type="VEuPathDB" id="CryptoDB:Cvel_18715"/>
<feature type="compositionally biased region" description="Low complexity" evidence="1">
    <location>
        <begin position="159"/>
        <end position="168"/>
    </location>
</feature>
<dbReference type="AlphaFoldDB" id="A0A0G4FTN0"/>
<proteinExistence type="predicted"/>
<protein>
    <submittedName>
        <fullName evidence="2">Uncharacterized protein</fullName>
    </submittedName>
</protein>
<dbReference type="EMBL" id="CDMZ01000626">
    <property type="protein sequence ID" value="CEM18237.1"/>
    <property type="molecule type" value="Genomic_DNA"/>
</dbReference>
<evidence type="ECO:0000256" key="1">
    <source>
        <dbReference type="SAM" id="MobiDB-lite"/>
    </source>
</evidence>
<reference evidence="2" key="1">
    <citation type="submission" date="2014-11" db="EMBL/GenBank/DDBJ databases">
        <authorList>
            <person name="Otto D Thomas"/>
            <person name="Naeem Raeece"/>
        </authorList>
    </citation>
    <scope>NUCLEOTIDE SEQUENCE</scope>
</reference>